<evidence type="ECO:0000256" key="1">
    <source>
        <dbReference type="SAM" id="MobiDB-lite"/>
    </source>
</evidence>
<dbReference type="EMBL" id="HBIO01031122">
    <property type="protein sequence ID" value="CAE0479000.1"/>
    <property type="molecule type" value="Transcribed_RNA"/>
</dbReference>
<feature type="region of interest" description="Disordered" evidence="1">
    <location>
        <begin position="158"/>
        <end position="187"/>
    </location>
</feature>
<sequence length="283" mass="31030">MKSLISLLLLFPGDVSSFVTTSHQISSSSVVKKSTFLLAKKKRRRRKDNPASSNPSPTPFDEDDELPDFDLVEDIDLIEQAAASLPPITTGAPKAGVAPAANRNFDVNDPSVVEAQRATSGADSLSAGSTRELLRSRNRDLENRLVVNVVTEAVPSLGEYMQSPTRSQSKGSTDSGGPSIGKKAARREARRAAAIEARQEDLVEESVLDQILEKAPILEKLPFFKKKENEEKKSAVKLLEEGTWACIYILIGWEIYINTPLFNRAGQMPPVVFTDPMTMTFLI</sequence>
<feature type="region of interest" description="Disordered" evidence="1">
    <location>
        <begin position="41"/>
        <end position="66"/>
    </location>
</feature>
<accession>A0A7S3QJ05</accession>
<evidence type="ECO:0000313" key="3">
    <source>
        <dbReference type="EMBL" id="CAE0479000.1"/>
    </source>
</evidence>
<keyword evidence="2" id="KW-0732">Signal</keyword>
<feature type="signal peptide" evidence="2">
    <location>
        <begin position="1"/>
        <end position="17"/>
    </location>
</feature>
<dbReference type="AlphaFoldDB" id="A0A7S3QJ05"/>
<feature type="chain" id="PRO_5030655296" evidence="2">
    <location>
        <begin position="18"/>
        <end position="283"/>
    </location>
</feature>
<protein>
    <submittedName>
        <fullName evidence="3">Uncharacterized protein</fullName>
    </submittedName>
</protein>
<reference evidence="3" key="1">
    <citation type="submission" date="2021-01" db="EMBL/GenBank/DDBJ databases">
        <authorList>
            <person name="Corre E."/>
            <person name="Pelletier E."/>
            <person name="Niang G."/>
            <person name="Scheremetjew M."/>
            <person name="Finn R."/>
            <person name="Kale V."/>
            <person name="Holt S."/>
            <person name="Cochrane G."/>
            <person name="Meng A."/>
            <person name="Brown T."/>
            <person name="Cohen L."/>
        </authorList>
    </citation>
    <scope>NUCLEOTIDE SEQUENCE</scope>
    <source>
        <strain evidence="3">MM31A-1</strain>
    </source>
</reference>
<organism evidence="3">
    <name type="scientific">Chaetoceros debilis</name>
    <dbReference type="NCBI Taxonomy" id="122233"/>
    <lineage>
        <taxon>Eukaryota</taxon>
        <taxon>Sar</taxon>
        <taxon>Stramenopiles</taxon>
        <taxon>Ochrophyta</taxon>
        <taxon>Bacillariophyta</taxon>
        <taxon>Coscinodiscophyceae</taxon>
        <taxon>Chaetocerotophycidae</taxon>
        <taxon>Chaetocerotales</taxon>
        <taxon>Chaetocerotaceae</taxon>
        <taxon>Chaetoceros</taxon>
    </lineage>
</organism>
<name>A0A7S3QJ05_9STRA</name>
<evidence type="ECO:0000256" key="2">
    <source>
        <dbReference type="SAM" id="SignalP"/>
    </source>
</evidence>
<feature type="compositionally biased region" description="Polar residues" evidence="1">
    <location>
        <begin position="162"/>
        <end position="176"/>
    </location>
</feature>
<gene>
    <name evidence="3" type="ORF">CDEB00056_LOCUS23853</name>
</gene>
<proteinExistence type="predicted"/>